<dbReference type="Proteomes" id="UP001174997">
    <property type="component" value="Unassembled WGS sequence"/>
</dbReference>
<accession>A0AA39ZA24</accession>
<gene>
    <name evidence="1" type="ORF">QBC41DRAFT_230447</name>
</gene>
<evidence type="ECO:0000313" key="1">
    <source>
        <dbReference type="EMBL" id="KAK0666501.1"/>
    </source>
</evidence>
<reference evidence="1" key="1">
    <citation type="submission" date="2023-06" db="EMBL/GenBank/DDBJ databases">
        <title>Genome-scale phylogeny and comparative genomics of the fungal order Sordariales.</title>
        <authorList>
            <consortium name="Lawrence Berkeley National Laboratory"/>
            <person name="Hensen N."/>
            <person name="Bonometti L."/>
            <person name="Westerberg I."/>
            <person name="Brannstrom I.O."/>
            <person name="Guillou S."/>
            <person name="Cros-Aarteil S."/>
            <person name="Calhoun S."/>
            <person name="Haridas S."/>
            <person name="Kuo A."/>
            <person name="Mondo S."/>
            <person name="Pangilinan J."/>
            <person name="Riley R."/>
            <person name="Labutti K."/>
            <person name="Andreopoulos B."/>
            <person name="Lipzen A."/>
            <person name="Chen C."/>
            <person name="Yanf M."/>
            <person name="Daum C."/>
            <person name="Ng V."/>
            <person name="Clum A."/>
            <person name="Steindorff A."/>
            <person name="Ohm R."/>
            <person name="Martin F."/>
            <person name="Silar P."/>
            <person name="Natvig D."/>
            <person name="Lalanne C."/>
            <person name="Gautier V."/>
            <person name="Ament-Velasquez S.L."/>
            <person name="Kruys A."/>
            <person name="Hutchinson M.I."/>
            <person name="Powell A.J."/>
            <person name="Barry K."/>
            <person name="Miller A.N."/>
            <person name="Grigoriev I.V."/>
            <person name="Debuchy R."/>
            <person name="Gladieux P."/>
            <person name="Thoren M.H."/>
            <person name="Johannesson H."/>
        </authorList>
    </citation>
    <scope>NUCLEOTIDE SEQUENCE</scope>
    <source>
        <strain evidence="1">CBS 307.81</strain>
    </source>
</reference>
<dbReference type="EMBL" id="JAULSY010000087">
    <property type="protein sequence ID" value="KAK0666501.1"/>
    <property type="molecule type" value="Genomic_DNA"/>
</dbReference>
<proteinExistence type="predicted"/>
<comment type="caution">
    <text evidence="1">The sequence shown here is derived from an EMBL/GenBank/DDBJ whole genome shotgun (WGS) entry which is preliminary data.</text>
</comment>
<dbReference type="AlphaFoldDB" id="A0AA39ZA24"/>
<name>A0AA39ZA24_9PEZI</name>
<protein>
    <submittedName>
        <fullName evidence="1">Uncharacterized protein</fullName>
    </submittedName>
</protein>
<evidence type="ECO:0000313" key="2">
    <source>
        <dbReference type="Proteomes" id="UP001174997"/>
    </source>
</evidence>
<keyword evidence="2" id="KW-1185">Reference proteome</keyword>
<sequence length="108" mass="12871">MCQYFTQVYPCGYQTPIMMLRTCDSDWKPTGTPRKPPCPLVEKSNLQKIEIKDRKDWWYKGEFCEGCDRDECKIRRACVKRPTSFDKALEKYRKAKKIISEGYVEEEE</sequence>
<organism evidence="1 2">
    <name type="scientific">Cercophora samala</name>
    <dbReference type="NCBI Taxonomy" id="330535"/>
    <lineage>
        <taxon>Eukaryota</taxon>
        <taxon>Fungi</taxon>
        <taxon>Dikarya</taxon>
        <taxon>Ascomycota</taxon>
        <taxon>Pezizomycotina</taxon>
        <taxon>Sordariomycetes</taxon>
        <taxon>Sordariomycetidae</taxon>
        <taxon>Sordariales</taxon>
        <taxon>Lasiosphaeriaceae</taxon>
        <taxon>Cercophora</taxon>
    </lineage>
</organism>